<evidence type="ECO:0000313" key="2">
    <source>
        <dbReference type="EMBL" id="QCD79410.1"/>
    </source>
</evidence>
<keyword evidence="3" id="KW-1185">Reference proteome</keyword>
<evidence type="ECO:0000313" key="3">
    <source>
        <dbReference type="Proteomes" id="UP000501690"/>
    </source>
</evidence>
<dbReference type="Proteomes" id="UP000501690">
    <property type="component" value="Linkage Group LG1"/>
</dbReference>
<organism evidence="2 3">
    <name type="scientific">Vigna unguiculata</name>
    <name type="common">Cowpea</name>
    <dbReference type="NCBI Taxonomy" id="3917"/>
    <lineage>
        <taxon>Eukaryota</taxon>
        <taxon>Viridiplantae</taxon>
        <taxon>Streptophyta</taxon>
        <taxon>Embryophyta</taxon>
        <taxon>Tracheophyta</taxon>
        <taxon>Spermatophyta</taxon>
        <taxon>Magnoliopsida</taxon>
        <taxon>eudicotyledons</taxon>
        <taxon>Gunneridae</taxon>
        <taxon>Pentapetalae</taxon>
        <taxon>rosids</taxon>
        <taxon>fabids</taxon>
        <taxon>Fabales</taxon>
        <taxon>Fabaceae</taxon>
        <taxon>Papilionoideae</taxon>
        <taxon>50 kb inversion clade</taxon>
        <taxon>NPAAA clade</taxon>
        <taxon>indigoferoid/millettioid clade</taxon>
        <taxon>Phaseoleae</taxon>
        <taxon>Vigna</taxon>
    </lineage>
</organism>
<proteinExistence type="predicted"/>
<protein>
    <submittedName>
        <fullName evidence="2">Uncharacterized protein</fullName>
    </submittedName>
</protein>
<evidence type="ECO:0000256" key="1">
    <source>
        <dbReference type="SAM" id="MobiDB-lite"/>
    </source>
</evidence>
<dbReference type="AlphaFoldDB" id="A0A4D6KRT3"/>
<feature type="region of interest" description="Disordered" evidence="1">
    <location>
        <begin position="1"/>
        <end position="131"/>
    </location>
</feature>
<gene>
    <name evidence="2" type="ORF">DEO72_LG1g3050</name>
</gene>
<dbReference type="EMBL" id="CP039345">
    <property type="protein sequence ID" value="QCD79410.1"/>
    <property type="molecule type" value="Genomic_DNA"/>
</dbReference>
<sequence length="223" mass="24440">MPDDLDSLRKSNNTDGSGGPNDPHGPHHQNEPNDPNRFNVPDDPNEPDVPNEPDNLNKPNNPNKLDDPEGSNDSDDPDEQNRLDDLDGPDDPDGPHDSINSTTRTSPMTKTVLMNRTSPTRRMGPKRMGLRAHPGCLTIQENNVVENETHVVVVDGLVVDHEEYVVDGASDVQHNVAAEGEIVSDANGNVNEVEECEFLDRAKVSRDENNVVVNFAKGDTDMN</sequence>
<feature type="compositionally biased region" description="Polar residues" evidence="1">
    <location>
        <begin position="98"/>
        <end position="120"/>
    </location>
</feature>
<feature type="compositionally biased region" description="Acidic residues" evidence="1">
    <location>
        <begin position="68"/>
        <end position="78"/>
    </location>
</feature>
<reference evidence="2 3" key="1">
    <citation type="submission" date="2019-04" db="EMBL/GenBank/DDBJ databases">
        <title>An improved genome assembly and genetic linkage map for asparagus bean, Vigna unguiculata ssp. sesquipedialis.</title>
        <authorList>
            <person name="Xia Q."/>
            <person name="Zhang R."/>
            <person name="Dong Y."/>
        </authorList>
    </citation>
    <scope>NUCLEOTIDE SEQUENCE [LARGE SCALE GENOMIC DNA]</scope>
    <source>
        <tissue evidence="2">Leaf</tissue>
    </source>
</reference>
<accession>A0A4D6KRT3</accession>
<name>A0A4D6KRT3_VIGUN</name>
<feature type="compositionally biased region" description="Low complexity" evidence="1">
    <location>
        <begin position="52"/>
        <end position="63"/>
    </location>
</feature>